<dbReference type="EMBL" id="BBNU01000014">
    <property type="protein sequence ID" value="GAL81133.1"/>
    <property type="molecule type" value="Genomic_DNA"/>
</dbReference>
<dbReference type="Pfam" id="PF14509">
    <property type="entry name" value="GH97_C"/>
    <property type="match status" value="1"/>
</dbReference>
<dbReference type="Proteomes" id="UP000029644">
    <property type="component" value="Unassembled WGS sequence"/>
</dbReference>
<dbReference type="PANTHER" id="PTHR35803:SF1">
    <property type="entry name" value="GLUCAN 1,4-ALPHA-GLUCOSIDASE SUSB"/>
    <property type="match status" value="1"/>
</dbReference>
<dbReference type="InterPro" id="IPR029483">
    <property type="entry name" value="GH97_C"/>
</dbReference>
<evidence type="ECO:0000259" key="1">
    <source>
        <dbReference type="Pfam" id="PF14509"/>
    </source>
</evidence>
<keyword evidence="2" id="KW-0378">Hydrolase</keyword>
<dbReference type="AlphaFoldDB" id="A0A090VFR1"/>
<dbReference type="EC" id="3.2.1.20" evidence="2"/>
<evidence type="ECO:0000313" key="2">
    <source>
        <dbReference type="EMBL" id="GAL62214.1"/>
    </source>
</evidence>
<proteinExistence type="predicted"/>
<dbReference type="Gene3D" id="3.20.20.70">
    <property type="entry name" value="Aldolase class I"/>
    <property type="match status" value="1"/>
</dbReference>
<reference evidence="4 5" key="1">
    <citation type="journal article" date="2014" name="Genome Announc.">
        <title>Draft Genome Sequences of Marine Flavobacterium Algibacter lectus Strains SS8 and NR4.</title>
        <authorList>
            <person name="Takatani N."/>
            <person name="Nakanishi M."/>
            <person name="Meirelles P."/>
            <person name="Mino S."/>
            <person name="Suda W."/>
            <person name="Oshima K."/>
            <person name="Hattori M."/>
            <person name="Ohkuma M."/>
            <person name="Hosokawa M."/>
            <person name="Miyashita K."/>
            <person name="Thompson F.L."/>
            <person name="Niwa A."/>
            <person name="Sawabe T."/>
            <person name="Sawabe T."/>
        </authorList>
    </citation>
    <scope>NUCLEOTIDE SEQUENCE [LARGE SCALE GENOMIC DNA]</scope>
    <source>
        <strain evidence="3">JCM 19274</strain>
        <strain evidence="2 5">JCM 19300</strain>
        <strain evidence="4">JCM19274</strain>
    </source>
</reference>
<dbReference type="Proteomes" id="UP000029643">
    <property type="component" value="Unassembled WGS sequence"/>
</dbReference>
<dbReference type="PANTHER" id="PTHR35803">
    <property type="entry name" value="GLUCAN 1,4-ALPHA-GLUCOSIDASE SUSB-RELATED"/>
    <property type="match status" value="1"/>
</dbReference>
<name>A0A090VFR1_9FLAO</name>
<dbReference type="GO" id="GO:0004558">
    <property type="term" value="F:alpha-1,4-glucosidase activity"/>
    <property type="evidence" value="ECO:0007669"/>
    <property type="project" value="UniProtKB-EC"/>
</dbReference>
<evidence type="ECO:0000313" key="5">
    <source>
        <dbReference type="Proteomes" id="UP000029644"/>
    </source>
</evidence>
<gene>
    <name evidence="3" type="ORF">JCM19274_3877</name>
    <name evidence="2" type="ORF">JCM19300_2965</name>
</gene>
<keyword evidence="2" id="KW-0326">Glycosidase</keyword>
<evidence type="ECO:0000313" key="4">
    <source>
        <dbReference type="Proteomes" id="UP000029643"/>
    </source>
</evidence>
<evidence type="ECO:0000313" key="3">
    <source>
        <dbReference type="EMBL" id="GAL81133.1"/>
    </source>
</evidence>
<sequence>MDYTPGIFEMDISKLNPDNNSHVNSTIANQLALYVTMYSPLQMAADLPEHYEQFMDAFQFIKDVALDWDESAYLEAEPGYYVTIARKEKGTNNWFVGNVNGNESRVSTIKFDFLEKGKKYKATIYADAKDAHYKTNPQAYKITTKTVTSKSKLSQLSVPGGGYAISIMEIK</sequence>
<organism evidence="2 5">
    <name type="scientific">Algibacter lectus</name>
    <dbReference type="NCBI Taxonomy" id="221126"/>
    <lineage>
        <taxon>Bacteria</taxon>
        <taxon>Pseudomonadati</taxon>
        <taxon>Bacteroidota</taxon>
        <taxon>Flavobacteriia</taxon>
        <taxon>Flavobacteriales</taxon>
        <taxon>Flavobacteriaceae</taxon>
        <taxon>Algibacter</taxon>
    </lineage>
</organism>
<accession>A0A090VFR1</accession>
<dbReference type="InterPro" id="IPR052720">
    <property type="entry name" value="Glycosyl_hydrolase_97"/>
</dbReference>
<dbReference type="EMBL" id="BBNQ01000005">
    <property type="protein sequence ID" value="GAL62214.1"/>
    <property type="molecule type" value="Genomic_DNA"/>
</dbReference>
<dbReference type="InterPro" id="IPR013785">
    <property type="entry name" value="Aldolase_TIM"/>
</dbReference>
<protein>
    <submittedName>
        <fullName evidence="2">Alpha-glucosidase SusB</fullName>
        <ecNumber evidence="2">3.2.1.20</ecNumber>
    </submittedName>
</protein>
<comment type="caution">
    <text evidence="2">The sequence shown here is derived from an EMBL/GenBank/DDBJ whole genome shotgun (WGS) entry which is preliminary data.</text>
</comment>
<feature type="domain" description="Glycosyl-hydrolase 97 C-terminal oligomerisation" evidence="1">
    <location>
        <begin position="67"/>
        <end position="167"/>
    </location>
</feature>